<dbReference type="Gene3D" id="1.10.10.10">
    <property type="entry name" value="Winged helix-like DNA-binding domain superfamily/Winged helix DNA-binding domain"/>
    <property type="match status" value="1"/>
</dbReference>
<dbReference type="InterPro" id="IPR036390">
    <property type="entry name" value="WH_DNA-bd_sf"/>
</dbReference>
<dbReference type="InterPro" id="IPR001845">
    <property type="entry name" value="HTH_ArsR_DNA-bd_dom"/>
</dbReference>
<dbReference type="PANTHER" id="PTHR43132">
    <property type="entry name" value="ARSENICAL RESISTANCE OPERON REPRESSOR ARSR-RELATED"/>
    <property type="match status" value="1"/>
</dbReference>
<name>A0A239IC74_9ACTN</name>
<dbReference type="PANTHER" id="PTHR43132:SF8">
    <property type="entry name" value="HTH-TYPE TRANSCRIPTIONAL REGULATOR KMTR"/>
    <property type="match status" value="1"/>
</dbReference>
<organism evidence="5 6">
    <name type="scientific">Asanoa hainanensis</name>
    <dbReference type="NCBI Taxonomy" id="560556"/>
    <lineage>
        <taxon>Bacteria</taxon>
        <taxon>Bacillati</taxon>
        <taxon>Actinomycetota</taxon>
        <taxon>Actinomycetes</taxon>
        <taxon>Micromonosporales</taxon>
        <taxon>Micromonosporaceae</taxon>
        <taxon>Asanoa</taxon>
    </lineage>
</organism>
<dbReference type="InterPro" id="IPR011991">
    <property type="entry name" value="ArsR-like_HTH"/>
</dbReference>
<keyword evidence="6" id="KW-1185">Reference proteome</keyword>
<dbReference type="AlphaFoldDB" id="A0A239IC74"/>
<dbReference type="PROSITE" id="PS50987">
    <property type="entry name" value="HTH_ARSR_2"/>
    <property type="match status" value="1"/>
</dbReference>
<dbReference type="Pfam" id="PF12840">
    <property type="entry name" value="HTH_20"/>
    <property type="match status" value="1"/>
</dbReference>
<evidence type="ECO:0000313" key="5">
    <source>
        <dbReference type="EMBL" id="SNS91145.1"/>
    </source>
</evidence>
<reference evidence="5 6" key="1">
    <citation type="submission" date="2017-06" db="EMBL/GenBank/DDBJ databases">
        <authorList>
            <person name="Kim H.J."/>
            <person name="Triplett B.A."/>
        </authorList>
    </citation>
    <scope>NUCLEOTIDE SEQUENCE [LARGE SCALE GENOMIC DNA]</scope>
    <source>
        <strain evidence="5 6">CGMCC 4.5593</strain>
    </source>
</reference>
<dbReference type="GO" id="GO:0003677">
    <property type="term" value="F:DNA binding"/>
    <property type="evidence" value="ECO:0007669"/>
    <property type="project" value="UniProtKB-KW"/>
</dbReference>
<gene>
    <name evidence="5" type="ORF">SAMN05421812_102329</name>
</gene>
<dbReference type="SMART" id="SM00418">
    <property type="entry name" value="HTH_ARSR"/>
    <property type="match status" value="1"/>
</dbReference>
<proteinExistence type="predicted"/>
<feature type="domain" description="HTH arsR-type" evidence="4">
    <location>
        <begin position="267"/>
        <end position="348"/>
    </location>
</feature>
<dbReference type="PRINTS" id="PR00778">
    <property type="entry name" value="HTHARSR"/>
</dbReference>
<dbReference type="InterPro" id="IPR051011">
    <property type="entry name" value="Metal_resp_trans_reg"/>
</dbReference>
<dbReference type="SUPFAM" id="SSF46785">
    <property type="entry name" value="Winged helix' DNA-binding domain"/>
    <property type="match status" value="1"/>
</dbReference>
<evidence type="ECO:0000256" key="2">
    <source>
        <dbReference type="ARBA" id="ARBA00023125"/>
    </source>
</evidence>
<dbReference type="CDD" id="cd00090">
    <property type="entry name" value="HTH_ARSR"/>
    <property type="match status" value="1"/>
</dbReference>
<evidence type="ECO:0000256" key="1">
    <source>
        <dbReference type="ARBA" id="ARBA00023015"/>
    </source>
</evidence>
<dbReference type="GO" id="GO:0003700">
    <property type="term" value="F:DNA-binding transcription factor activity"/>
    <property type="evidence" value="ECO:0007669"/>
    <property type="project" value="InterPro"/>
</dbReference>
<dbReference type="RefSeq" id="WP_245870668.1">
    <property type="nucleotide sequence ID" value="NZ_FZPH01000002.1"/>
</dbReference>
<keyword evidence="2" id="KW-0238">DNA-binding</keyword>
<sequence length="348" mass="37694">MRSAGTLNHTDAPLPLPGAHEIVLRIHFTRDDVARARVAPGADPVWELILSLHLFQARRADRDPLLAGWRRDVAAGLRHSDDGASVRLLFALNPPQGYFPDFLTPFESRAGLLPALDAIRSTPTANLRRDLNLLAKRNRLPATAAALARGDVTTLHRLTDSMEAYRALAIAPHWSRIESAVEADRSQRARAMLADGADGLLGSLRPGMRWDGEVLEVGHYPADRDLYLDGRGLLLVPAYFCARTPVTLVDPDLPPVLVYPVERLGGLDQPADQGRPALAALLGRTRARVLEVVDGGCSTGEIARRLDVSPAAASQHAAVLRNAGLLVSRRDGNTMLHTLTPLGKAMLD</sequence>
<dbReference type="EMBL" id="FZPH01000002">
    <property type="protein sequence ID" value="SNS91145.1"/>
    <property type="molecule type" value="Genomic_DNA"/>
</dbReference>
<keyword evidence="1" id="KW-0805">Transcription regulation</keyword>
<keyword evidence="3" id="KW-0804">Transcription</keyword>
<accession>A0A239IC74</accession>
<evidence type="ECO:0000256" key="3">
    <source>
        <dbReference type="ARBA" id="ARBA00023163"/>
    </source>
</evidence>
<evidence type="ECO:0000259" key="4">
    <source>
        <dbReference type="PROSITE" id="PS50987"/>
    </source>
</evidence>
<protein>
    <submittedName>
        <fullName evidence="5">Helix-turn-helix domain-containing protein</fullName>
    </submittedName>
</protein>
<dbReference type="Proteomes" id="UP000198362">
    <property type="component" value="Unassembled WGS sequence"/>
</dbReference>
<evidence type="ECO:0000313" key="6">
    <source>
        <dbReference type="Proteomes" id="UP000198362"/>
    </source>
</evidence>
<dbReference type="InterPro" id="IPR036388">
    <property type="entry name" value="WH-like_DNA-bd_sf"/>
</dbReference>